<feature type="transmembrane region" description="Helical" evidence="1">
    <location>
        <begin position="139"/>
        <end position="159"/>
    </location>
</feature>
<accession>A0ABT8GFI4</accession>
<feature type="transmembrane region" description="Helical" evidence="1">
    <location>
        <begin position="166"/>
        <end position="189"/>
    </location>
</feature>
<keyword evidence="1" id="KW-0812">Transmembrane</keyword>
<proteinExistence type="predicted"/>
<feature type="transmembrane region" description="Helical" evidence="1">
    <location>
        <begin position="101"/>
        <end position="119"/>
    </location>
</feature>
<comment type="caution">
    <text evidence="2">The sequence shown here is derived from an EMBL/GenBank/DDBJ whole genome shotgun (WGS) entry which is preliminary data.</text>
</comment>
<evidence type="ECO:0000256" key="1">
    <source>
        <dbReference type="SAM" id="Phobius"/>
    </source>
</evidence>
<evidence type="ECO:0000313" key="3">
    <source>
        <dbReference type="Proteomes" id="UP001172708"/>
    </source>
</evidence>
<organism evidence="2 3">
    <name type="scientific">Demequina muriae</name>
    <dbReference type="NCBI Taxonomy" id="3051664"/>
    <lineage>
        <taxon>Bacteria</taxon>
        <taxon>Bacillati</taxon>
        <taxon>Actinomycetota</taxon>
        <taxon>Actinomycetes</taxon>
        <taxon>Micrococcales</taxon>
        <taxon>Demequinaceae</taxon>
        <taxon>Demequina</taxon>
    </lineage>
</organism>
<reference evidence="2" key="1">
    <citation type="submission" date="2023-06" db="EMBL/GenBank/DDBJ databases">
        <title>Egi l300058.</title>
        <authorList>
            <person name="Gao L."/>
            <person name="Fang B.-Z."/>
            <person name="Li W.-J."/>
        </authorList>
    </citation>
    <scope>NUCLEOTIDE SEQUENCE</scope>
    <source>
        <strain evidence="2">EGI L300058</strain>
    </source>
</reference>
<dbReference type="Proteomes" id="UP001172708">
    <property type="component" value="Unassembled WGS sequence"/>
</dbReference>
<keyword evidence="1" id="KW-1133">Transmembrane helix</keyword>
<dbReference type="RefSeq" id="WP_301141537.1">
    <property type="nucleotide sequence ID" value="NZ_JAUHQA010000001.1"/>
</dbReference>
<feature type="transmembrane region" description="Helical" evidence="1">
    <location>
        <begin position="26"/>
        <end position="49"/>
    </location>
</feature>
<keyword evidence="3" id="KW-1185">Reference proteome</keyword>
<dbReference type="Pfam" id="PF06197">
    <property type="entry name" value="DUF998"/>
    <property type="match status" value="1"/>
</dbReference>
<feature type="transmembrane region" description="Helical" evidence="1">
    <location>
        <begin position="201"/>
        <end position="221"/>
    </location>
</feature>
<feature type="transmembrane region" description="Helical" evidence="1">
    <location>
        <begin position="69"/>
        <end position="89"/>
    </location>
</feature>
<name>A0ABT8GFI4_9MICO</name>
<keyword evidence="1" id="KW-0472">Membrane</keyword>
<dbReference type="InterPro" id="IPR009339">
    <property type="entry name" value="DUF998"/>
</dbReference>
<protein>
    <submittedName>
        <fullName evidence="2">DUF998 domain-containing protein</fullName>
    </submittedName>
</protein>
<gene>
    <name evidence="2" type="ORF">QQX02_04545</name>
</gene>
<evidence type="ECO:0000313" key="2">
    <source>
        <dbReference type="EMBL" id="MDN4480190.1"/>
    </source>
</evidence>
<dbReference type="EMBL" id="JAUHQA010000001">
    <property type="protein sequence ID" value="MDN4480190.1"/>
    <property type="molecule type" value="Genomic_DNA"/>
</dbReference>
<sequence length="230" mass="24734">MTGNDAGPGTTTTPTRSTRVPLSASALGLGAIYAAMFWLAVTLAFHWIRPELDPCCSYVSNYGRGDYEWLMQAAFVVFGFGWMAAGISLRRALRETRAAAVLRTLLFIVGFGLLVAGMWRADDLGAAGDPSPEDVFHTVGSLAAFGGLIVFGLLSAWLLRGTRLSGLAVVQLVLGLVTLALFLTFSIMADAGADGFGWWQRALTMVVMPGWLMWLGWRLVLTARAAARRA</sequence>